<protein>
    <submittedName>
        <fullName evidence="1">Uncharacterized protein</fullName>
    </submittedName>
</protein>
<evidence type="ECO:0000313" key="2">
    <source>
        <dbReference type="Proteomes" id="UP000226442"/>
    </source>
</evidence>
<dbReference type="OrthoDB" id="467906at2"/>
<evidence type="ECO:0000313" key="1">
    <source>
        <dbReference type="EMBL" id="PHX56838.1"/>
    </source>
</evidence>
<dbReference type="AlphaFoldDB" id="A0A2G4F518"/>
<accession>A0A2G4F518</accession>
<comment type="caution">
    <text evidence="1">The sequence shown here is derived from an EMBL/GenBank/DDBJ whole genome shotgun (WGS) entry which is preliminary data.</text>
</comment>
<keyword evidence="2" id="KW-1185">Reference proteome</keyword>
<organism evidence="1 2">
    <name type="scientific">Tychonema bourrellyi FEM_GT703</name>
    <dbReference type="NCBI Taxonomy" id="2040638"/>
    <lineage>
        <taxon>Bacteria</taxon>
        <taxon>Bacillati</taxon>
        <taxon>Cyanobacteriota</taxon>
        <taxon>Cyanophyceae</taxon>
        <taxon>Oscillatoriophycideae</taxon>
        <taxon>Oscillatoriales</taxon>
        <taxon>Microcoleaceae</taxon>
        <taxon>Tychonema</taxon>
    </lineage>
</organism>
<dbReference type="EMBL" id="NXIB02000011">
    <property type="protein sequence ID" value="PHX56838.1"/>
    <property type="molecule type" value="Genomic_DNA"/>
</dbReference>
<dbReference type="RefSeq" id="WP_096829598.1">
    <property type="nucleotide sequence ID" value="NZ_NXIB02000011.1"/>
</dbReference>
<sequence>MSIKKSHYEALLAQYSESSNALELLKKYRVYMEMIPSIRRIDDSLIAIPLPIARLREGVSYARSSGASISPGQAVCLPCDLAILMCDPEWKVKIGVEILIFIHRPDEEFSELLGRWRQCEVWLDKDYEWVMPHRYRHIFSDQAEAIHPLFVLFDETPELIQRGLMGAGLPFVVESFDSGIEEAEEEEFLGSGELGSLGEESYEL</sequence>
<gene>
    <name evidence="1" type="ORF">CP500_003310</name>
</gene>
<name>A0A2G4F518_9CYAN</name>
<proteinExistence type="predicted"/>
<reference evidence="1" key="1">
    <citation type="submission" date="2017-10" db="EMBL/GenBank/DDBJ databases">
        <title>Draft genome sequence of the planktic cyanobacteria Tychonema bourrellyi isolated from alpine lentic freshwater.</title>
        <authorList>
            <person name="Tett A."/>
            <person name="Armanini F."/>
            <person name="Asnicar F."/>
            <person name="Boscaini A."/>
            <person name="Pasolli E."/>
            <person name="Zolfo M."/>
            <person name="Donati C."/>
            <person name="Salmaso N."/>
            <person name="Segata N."/>
        </authorList>
    </citation>
    <scope>NUCLEOTIDE SEQUENCE</scope>
    <source>
        <strain evidence="1">FEM_GT703</strain>
    </source>
</reference>
<dbReference type="Proteomes" id="UP000226442">
    <property type="component" value="Unassembled WGS sequence"/>
</dbReference>